<dbReference type="OrthoDB" id="9815057at2"/>
<keyword evidence="1" id="KW-0175">Coiled coil</keyword>
<comment type="caution">
    <text evidence="2">The sequence shown here is derived from an EMBL/GenBank/DDBJ whole genome shotgun (WGS) entry which is preliminary data.</text>
</comment>
<evidence type="ECO:0000313" key="2">
    <source>
        <dbReference type="EMBL" id="RJG26230.1"/>
    </source>
</evidence>
<sequence length="1482" mass="175438">MPSIAKIRFTHVLYEGGNKRYNDVTFQFHGHNGAVILENGGGKTVFIQTAIQAVLPHEDLAGRKVKDTLQLDSGPAHIAIEWILTDKPYRRYLVTCVTLFQSGNGIDSYRYVYEYGEHDEHRLENIPFAKVHMGKSRPADKGEIHDYYQMMTHRHSLHAKTFPTIKEYKAYLEQQYQIITGEWEAITRINDTEGGIEQFFDECKTTKQLFDRLLIPAVEQSIEGYEQGRFARIFEKHREEFKRYKQLTEQIDENRRIQQELNNYVTLFERLDREERKYQEARQEAKAYWQSTVELQQAVEKERLQLQLQAGEHGERSKLLRRKQKSYLIAREIQEQEAIAEKLNLVEDEAEQIRERLHDAEHQYYSLQYAEIRDRCLAAEAKVIQLGVQLERLSLTEDERKLEEHWERNSGQLRYLYDVKEQTLEEQRSLFERRHRQLMEQLEAIRGSLRQLAEERLQAERSIAEKTAGIQARRDHQKDIANSLLANPQLEKVEQQLPLWMEEERQLDQSRMTLMQEMKRLEEEAVYKEQKRREVSADSRRVGEELAKLMSQHERHQSDLEELKQELCRLRPAWDKYSSLYEKESTIQEQLAEGIERCRQQKQRLLMQERLAYRFVDDHGQQPLFFADAVVAKLCEQWSHQYSLLQLGTDYIRGLSAESKGEQASRADQLWAVTLITTMHEKESLQQRLRQASGSFAFPIRVLGAQEAADMLQGTGEPQSPSSSWIVPQHWLSNEEADAYEEWKSELARQAEQAKQERERSEQSLQEWQSAQTRFQAFFVKYPLAAQQEEEQRRLTLQELKLERARELERLEHELEVNRRTAEQRRRALEEIGSRIQQLQYQLQQGHRYTLLGNEASKLEEELAPVRNQLELLGNQREQEERAERLVQEELQAIQGQQRETGLRLEVLKQDEDYRKVREYATLSCQATIEELKAERKRLELERHQVMQEQTQLESALASERERVAESNRLMEQLRTEHKGIALEMPLPLDVIERQEQLWSRIEELRHQLKRIEGEYARTRGEMQAKEGACLKLRQQFGEEFPDTEPERFAEPLRSVQDKLRDEEQRLTDEAEQITRQQKVNRKRLDEMERVLNVWNKHLIVFALEDVRLQAAIIGEADRTEFPYKLSRYADHCIDKLKDRQARVEKEQRSVKEGRTRMKDYCIHSVQDTKLRYMTIQGIESKEQFSELVEFQQSMEKGIRTAIHIMEQNLQTHDRALQQFIVHVHSHLKLIVQELKEIPKKTRVKSAEGWKEIYSFTLAEWDEQDGKERIRKHMDWIMTKLERYADEQDQPDWQEQQALIRKDLEKWLDSRQLLQIVMQGEGMKVACRKVTNDQQITRAAFSWEQSNRWSGGEKWSKNMTLFLGLLNYIAERKQFIQAQMKRHRTVILDNPFGKASSDHVLSPVFFIAEQLGFQIIALTAHVEGKFLQDYFPIVYSCRLRHAADSGKQIIEAVQAIQTAYFRDNDPVALERIDSHVTQMELF</sequence>
<dbReference type="EMBL" id="QYZD01000002">
    <property type="protein sequence ID" value="RJG26230.1"/>
    <property type="molecule type" value="Genomic_DNA"/>
</dbReference>
<dbReference type="Proteomes" id="UP000266177">
    <property type="component" value="Unassembled WGS sequence"/>
</dbReference>
<gene>
    <name evidence="2" type="ORF">DQX05_04930</name>
</gene>
<proteinExistence type="predicted"/>
<feature type="coiled-coil region" evidence="1">
    <location>
        <begin position="336"/>
        <end position="363"/>
    </location>
</feature>
<evidence type="ECO:0000313" key="3">
    <source>
        <dbReference type="Proteomes" id="UP000266177"/>
    </source>
</evidence>
<accession>A0A3A3GPE7</accession>
<feature type="coiled-coil region" evidence="1">
    <location>
        <begin position="504"/>
        <end position="566"/>
    </location>
</feature>
<dbReference type="RefSeq" id="WP_119791390.1">
    <property type="nucleotide sequence ID" value="NZ_QYZD01000002.1"/>
</dbReference>
<name>A0A3A3GPE7_PANTH</name>
<feature type="coiled-coil region" evidence="1">
    <location>
        <begin position="421"/>
        <end position="462"/>
    </location>
</feature>
<feature type="coiled-coil region" evidence="1">
    <location>
        <begin position="254"/>
        <end position="284"/>
    </location>
</feature>
<organism evidence="2 3">
    <name type="scientific">Paenibacillus thiaminolyticus</name>
    <name type="common">Bacillus thiaminolyticus</name>
    <dbReference type="NCBI Taxonomy" id="49283"/>
    <lineage>
        <taxon>Bacteria</taxon>
        <taxon>Bacillati</taxon>
        <taxon>Bacillota</taxon>
        <taxon>Bacilli</taxon>
        <taxon>Bacillales</taxon>
        <taxon>Paenibacillaceae</taxon>
        <taxon>Paenibacillus</taxon>
    </lineage>
</organism>
<feature type="coiled-coil region" evidence="1">
    <location>
        <begin position="856"/>
        <end position="977"/>
    </location>
</feature>
<protein>
    <submittedName>
        <fullName evidence="2">Chromosome segregation ATPase</fullName>
    </submittedName>
</protein>
<reference evidence="2 3" key="1">
    <citation type="submission" date="2018-09" db="EMBL/GenBank/DDBJ databases">
        <title>Paenibacillus SK2017-BO5.</title>
        <authorList>
            <person name="Piskunova J.V."/>
            <person name="Dubiley S.A."/>
            <person name="Severinov K.V."/>
        </authorList>
    </citation>
    <scope>NUCLEOTIDE SEQUENCE [LARGE SCALE GENOMIC DNA]</scope>
    <source>
        <strain evidence="2 3">BO5</strain>
    </source>
</reference>
<feature type="coiled-coil region" evidence="1">
    <location>
        <begin position="737"/>
        <end position="832"/>
    </location>
</feature>
<evidence type="ECO:0000256" key="1">
    <source>
        <dbReference type="SAM" id="Coils"/>
    </source>
</evidence>